<dbReference type="AlphaFoldDB" id="A0A820N9J3"/>
<accession>A0A820N9J3</accession>
<protein>
    <submittedName>
        <fullName evidence="1">Uncharacterized protein</fullName>
    </submittedName>
</protein>
<proteinExistence type="predicted"/>
<sequence length="57" mass="6686">MVTSIRLDDLCIRDHEQVDAFSTIIFSKELIQQDESQRIPVLEFLFEKKSKSKSTIK</sequence>
<evidence type="ECO:0000313" key="2">
    <source>
        <dbReference type="Proteomes" id="UP000663868"/>
    </source>
</evidence>
<name>A0A820N9J3_9BILA</name>
<comment type="caution">
    <text evidence="1">The sequence shown here is derived from an EMBL/GenBank/DDBJ whole genome shotgun (WGS) entry which is preliminary data.</text>
</comment>
<dbReference type="EMBL" id="CAJOBB010022669">
    <property type="protein sequence ID" value="CAF4386756.1"/>
    <property type="molecule type" value="Genomic_DNA"/>
</dbReference>
<dbReference type="Proteomes" id="UP000663868">
    <property type="component" value="Unassembled WGS sequence"/>
</dbReference>
<reference evidence="1" key="1">
    <citation type="submission" date="2021-02" db="EMBL/GenBank/DDBJ databases">
        <authorList>
            <person name="Nowell W R."/>
        </authorList>
    </citation>
    <scope>NUCLEOTIDE SEQUENCE</scope>
</reference>
<evidence type="ECO:0000313" key="1">
    <source>
        <dbReference type="EMBL" id="CAF4386756.1"/>
    </source>
</evidence>
<organism evidence="1 2">
    <name type="scientific">Adineta steineri</name>
    <dbReference type="NCBI Taxonomy" id="433720"/>
    <lineage>
        <taxon>Eukaryota</taxon>
        <taxon>Metazoa</taxon>
        <taxon>Spiralia</taxon>
        <taxon>Gnathifera</taxon>
        <taxon>Rotifera</taxon>
        <taxon>Eurotatoria</taxon>
        <taxon>Bdelloidea</taxon>
        <taxon>Adinetida</taxon>
        <taxon>Adinetidae</taxon>
        <taxon>Adineta</taxon>
    </lineage>
</organism>
<feature type="non-terminal residue" evidence="1">
    <location>
        <position position="1"/>
    </location>
</feature>
<gene>
    <name evidence="1" type="ORF">KXQ929_LOCUS50225</name>
</gene>